<evidence type="ECO:0000313" key="3">
    <source>
        <dbReference type="Proteomes" id="UP000066480"/>
    </source>
</evidence>
<dbReference type="STRING" id="571913.VV02_02555"/>
<evidence type="ECO:0000313" key="2">
    <source>
        <dbReference type="EMBL" id="AKU15004.1"/>
    </source>
</evidence>
<dbReference type="Proteomes" id="UP000066480">
    <property type="component" value="Chromosome"/>
</dbReference>
<dbReference type="PATRIC" id="fig|571913.6.peg.525"/>
<feature type="region of interest" description="Disordered" evidence="1">
    <location>
        <begin position="24"/>
        <end position="69"/>
    </location>
</feature>
<dbReference type="KEGG" id="lmoi:VV02_02555"/>
<organism evidence="2 3">
    <name type="scientific">Luteipulveratus mongoliensis</name>
    <dbReference type="NCBI Taxonomy" id="571913"/>
    <lineage>
        <taxon>Bacteria</taxon>
        <taxon>Bacillati</taxon>
        <taxon>Actinomycetota</taxon>
        <taxon>Actinomycetes</taxon>
        <taxon>Micrococcales</taxon>
        <taxon>Dermacoccaceae</taxon>
        <taxon>Luteipulveratus</taxon>
    </lineage>
</organism>
<accession>A0A0K1JE72</accession>
<reference evidence="2 3" key="1">
    <citation type="submission" date="2015-03" db="EMBL/GenBank/DDBJ databases">
        <title>Luteipulveratus halotolerans sp. nov., a novel actinobacterium (Dermacoccaceae) from Sarawak, Malaysia.</title>
        <authorList>
            <person name="Juboi H."/>
            <person name="Basik A."/>
            <person name="Shamsul S.S."/>
            <person name="Arnold P."/>
            <person name="Schmitt E.K."/>
            <person name="Sanglier J.-J."/>
            <person name="Yeo T."/>
        </authorList>
    </citation>
    <scope>NUCLEOTIDE SEQUENCE [LARGE SCALE GENOMIC DNA]</scope>
    <source>
        <strain evidence="2 3">MN07-A0370</strain>
    </source>
</reference>
<name>A0A0K1JE72_9MICO</name>
<keyword evidence="3" id="KW-1185">Reference proteome</keyword>
<dbReference type="EMBL" id="CP011112">
    <property type="protein sequence ID" value="AKU15004.1"/>
    <property type="molecule type" value="Genomic_DNA"/>
</dbReference>
<evidence type="ECO:0000256" key="1">
    <source>
        <dbReference type="SAM" id="MobiDB-lite"/>
    </source>
</evidence>
<gene>
    <name evidence="2" type="ORF">VV02_02555</name>
</gene>
<sequence>MAGTLLVGGVTAAVANNNQADAASAHTAGARMPADLGPDNYPNDPPQPVRDPVCRPGKTQPTGGLTPGEIEVKFPTEANFDPFAEPKKASGSVSAAIIGQATVEPAQMEGDGTETQKASISVDERLTAEGEVQLRDVGLKGEIYTGNKVTFSVQSQAGQLSQNLAPPPNPLDPGSMPEGTAVGMDQQYYDGAGLTATYKGIVASYEYAEGDGVTTSVTKMPGGKVRVLYGPASYVASPTFLGIGTKDYNIGYLDNRTLTDKHVVQAEFDINTPEGKSAYYRMVFAGQAPEVDGPGVSNVSDVMGLEYARRNGIQVQLGDAKGNMPESGEDMSYMVTKYKDGRQIDDVSYRIDDNTMVRHDVYAPDGERDLNQSNYQLRLRNADANALQAYNKFYGGNDMTPVTSNQNMVLDLTPYEFGTMRWDALSVLRDRASKIGDWPNDPELQGSPNNIDVRDWIDRMYREGKRDRVESLASDPEARDALWVHDAPNDMALLRIMWIGHGGGGWSPFNSLNWLNDWNTAYAKIHQTDTHKGVGNAICMAPA</sequence>
<dbReference type="AlphaFoldDB" id="A0A0K1JE72"/>
<proteinExistence type="predicted"/>
<protein>
    <submittedName>
        <fullName evidence="2">Uncharacterized protein</fullName>
    </submittedName>
</protein>